<keyword evidence="5 13" id="KW-0479">Metal-binding</keyword>
<evidence type="ECO:0000256" key="11">
    <source>
        <dbReference type="ARBA" id="ARBA00023004"/>
    </source>
</evidence>
<evidence type="ECO:0000256" key="1">
    <source>
        <dbReference type="ARBA" id="ARBA00004196"/>
    </source>
</evidence>
<evidence type="ECO:0000256" key="2">
    <source>
        <dbReference type="ARBA" id="ARBA00009288"/>
    </source>
</evidence>
<feature type="binding site" description="axial binding residue" evidence="13">
    <location>
        <position position="232"/>
    </location>
    <ligand>
        <name>heme c</name>
        <dbReference type="ChEBI" id="CHEBI:61717"/>
        <label>3</label>
    </ligand>
    <ligandPart>
        <name>Fe</name>
        <dbReference type="ChEBI" id="CHEBI:18248"/>
    </ligandPart>
</feature>
<dbReference type="GO" id="GO:0030288">
    <property type="term" value="C:outer membrane-bounded periplasmic space"/>
    <property type="evidence" value="ECO:0007669"/>
    <property type="project" value="TreeGrafter"/>
</dbReference>
<evidence type="ECO:0000313" key="16">
    <source>
        <dbReference type="Proteomes" id="UP000199452"/>
    </source>
</evidence>
<keyword evidence="4 13" id="KW-0349">Heme</keyword>
<feature type="binding site" description="axial binding residue" evidence="13">
    <location>
        <position position="120"/>
    </location>
    <ligand>
        <name>heme c</name>
        <dbReference type="ChEBI" id="CHEBI:61717"/>
        <label>3</label>
    </ligand>
    <ligandPart>
        <name>Fe</name>
        <dbReference type="ChEBI" id="CHEBI:18248"/>
    </ligandPart>
</feature>
<comment type="cofactor">
    <cofactor evidence="13">
        <name>Ca(2+)</name>
        <dbReference type="ChEBI" id="CHEBI:29108"/>
    </cofactor>
    <text evidence="13">Binds 1 Ca(2+) ion per monomer.</text>
</comment>
<comment type="cofactor">
    <cofactor evidence="13">
        <name>heme c</name>
        <dbReference type="ChEBI" id="CHEBI:61717"/>
    </cofactor>
    <text evidence="13">Binds 5 heme c groups covalently per monomer.</text>
</comment>
<dbReference type="Gene3D" id="1.10.1130.10">
    <property type="entry name" value="Flavocytochrome C3, Chain A"/>
    <property type="match status" value="1"/>
</dbReference>
<keyword evidence="14" id="KW-0812">Transmembrane</keyword>
<dbReference type="InterPro" id="IPR036280">
    <property type="entry name" value="Multihaem_cyt_sf"/>
</dbReference>
<dbReference type="Gene3D" id="1.20.140.10">
    <property type="entry name" value="Butyryl-CoA Dehydrogenase, subunit A, domain 3"/>
    <property type="match status" value="1"/>
</dbReference>
<accession>A0A1G6GKH3</accession>
<evidence type="ECO:0000256" key="7">
    <source>
        <dbReference type="ARBA" id="ARBA00022764"/>
    </source>
</evidence>
<dbReference type="GO" id="GO:0005506">
    <property type="term" value="F:iron ion binding"/>
    <property type="evidence" value="ECO:0007669"/>
    <property type="project" value="UniProtKB-UniRule"/>
</dbReference>
<dbReference type="Pfam" id="PF02335">
    <property type="entry name" value="Cytochrom_C552"/>
    <property type="match status" value="1"/>
</dbReference>
<keyword evidence="9 13" id="KW-0249">Electron transport</keyword>
<reference evidence="15 16" key="1">
    <citation type="submission" date="2016-09" db="EMBL/GenBank/DDBJ databases">
        <authorList>
            <person name="Capua I."/>
            <person name="De Benedictis P."/>
            <person name="Joannis T."/>
            <person name="Lombin L.H."/>
            <person name="Cattoli G."/>
        </authorList>
    </citation>
    <scope>NUCLEOTIDE SEQUENCE [LARGE SCALE GENOMIC DNA]</scope>
    <source>
        <strain evidence="15 16">A7P-90m</strain>
    </source>
</reference>
<feature type="binding site" description="axial binding residue" evidence="13">
    <location>
        <position position="319"/>
    </location>
    <ligand>
        <name>heme c</name>
        <dbReference type="ChEBI" id="CHEBI:61717"/>
        <label>2</label>
    </ligand>
    <ligandPart>
        <name>Fe</name>
        <dbReference type="ChEBI" id="CHEBI:18248"/>
    </ligandPart>
</feature>
<dbReference type="AlphaFoldDB" id="A0A1G6GKH3"/>
<evidence type="ECO:0000256" key="14">
    <source>
        <dbReference type="SAM" id="Phobius"/>
    </source>
</evidence>
<dbReference type="UniPathway" id="UPA00653"/>
<feature type="binding site" evidence="13">
    <location>
        <position position="283"/>
    </location>
    <ligand>
        <name>substrate</name>
    </ligand>
</feature>
<feature type="binding site" description="covalent" evidence="13">
    <location>
        <position position="186"/>
    </location>
    <ligand>
        <name>heme c</name>
        <dbReference type="ChEBI" id="CHEBI:61717"/>
        <label>2</label>
    </ligand>
</feature>
<feature type="binding site" description="covalent" evidence="13">
    <location>
        <position position="189"/>
    </location>
    <ligand>
        <name>heme c</name>
        <dbReference type="ChEBI" id="CHEBI:61717"/>
        <label>2</label>
    </ligand>
</feature>
<dbReference type="HAMAP" id="MF_01182">
    <property type="entry name" value="Cytochrom_C552"/>
    <property type="match status" value="1"/>
</dbReference>
<dbReference type="GO" id="GO:0020037">
    <property type="term" value="F:heme binding"/>
    <property type="evidence" value="ECO:0007669"/>
    <property type="project" value="InterPro"/>
</dbReference>
<dbReference type="CDD" id="cd00548">
    <property type="entry name" value="NrfA-like"/>
    <property type="match status" value="1"/>
</dbReference>
<evidence type="ECO:0000256" key="8">
    <source>
        <dbReference type="ARBA" id="ARBA00022837"/>
    </source>
</evidence>
<keyword evidence="14" id="KW-0472">Membrane</keyword>
<evidence type="ECO:0000256" key="3">
    <source>
        <dbReference type="ARBA" id="ARBA00022448"/>
    </source>
</evidence>
<dbReference type="RefSeq" id="WP_092434254.1">
    <property type="nucleotide sequence ID" value="NZ_FMYP01000002.1"/>
</dbReference>
<feature type="binding site" description="covalent" evidence="13">
    <location>
        <position position="231"/>
    </location>
    <ligand>
        <name>heme c</name>
        <dbReference type="ChEBI" id="CHEBI:61717"/>
        <label>3</label>
    </ligand>
</feature>
<protein>
    <recommendedName>
        <fullName evidence="13">Cytochrome c-552</fullName>
        <ecNumber evidence="13">1.7.2.2</ecNumber>
    </recommendedName>
    <alternativeName>
        <fullName evidence="13">Ammonia-forming cytochrome c nitrite reductase</fullName>
        <shortName evidence="13">Cytochrome c nitrite reductase</shortName>
    </alternativeName>
</protein>
<organism evidence="15 16">
    <name type="scientific">Williamwhitmania taraxaci</name>
    <dbReference type="NCBI Taxonomy" id="1640674"/>
    <lineage>
        <taxon>Bacteria</taxon>
        <taxon>Pseudomonadati</taxon>
        <taxon>Bacteroidota</taxon>
        <taxon>Bacteroidia</taxon>
        <taxon>Bacteroidales</taxon>
        <taxon>Williamwhitmaniaceae</taxon>
        <taxon>Williamwhitmania</taxon>
    </lineage>
</organism>
<comment type="function">
    <text evidence="13">Catalyzes the reduction of nitrite to ammonia, consuming six electrons in the process.</text>
</comment>
<dbReference type="EMBL" id="FMYP01000002">
    <property type="protein sequence ID" value="SDB82532.1"/>
    <property type="molecule type" value="Genomic_DNA"/>
</dbReference>
<dbReference type="NCBIfam" id="NF008339">
    <property type="entry name" value="PRK11125.1"/>
    <property type="match status" value="1"/>
</dbReference>
<feature type="binding site" description="covalent" evidence="13">
    <location>
        <position position="301"/>
    </location>
    <ligand>
        <name>heme c</name>
        <dbReference type="ChEBI" id="CHEBI:61717"/>
        <label>4</label>
    </ligand>
</feature>
<dbReference type="PANTHER" id="PTHR30633:SF0">
    <property type="entry name" value="CYTOCHROME C-552"/>
    <property type="match status" value="1"/>
</dbReference>
<evidence type="ECO:0000256" key="13">
    <source>
        <dbReference type="HAMAP-Rule" id="MF_01182"/>
    </source>
</evidence>
<feature type="binding site" description="axial binding residue" evidence="13">
    <location>
        <position position="336"/>
    </location>
    <ligand>
        <name>heme c</name>
        <dbReference type="ChEBI" id="CHEBI:61717"/>
        <label>5</label>
    </ligand>
    <ligandPart>
        <name>Fe</name>
        <dbReference type="ChEBI" id="CHEBI:18248"/>
    </ligandPart>
</feature>
<dbReference type="GO" id="GO:0042279">
    <property type="term" value="F:nitrite reductase (cytochrome, ammonia-forming) activity"/>
    <property type="evidence" value="ECO:0007669"/>
    <property type="project" value="UniProtKB-UniRule"/>
</dbReference>
<feature type="binding site" description="axial binding residue" evidence="13">
    <location>
        <position position="152"/>
    </location>
    <ligand>
        <name>heme c</name>
        <dbReference type="ChEBI" id="CHEBI:61717"/>
        <label>1</label>
    </ligand>
    <ligandPart>
        <name>Fe</name>
        <dbReference type="ChEBI" id="CHEBI:18248"/>
    </ligandPart>
</feature>
<evidence type="ECO:0000256" key="10">
    <source>
        <dbReference type="ARBA" id="ARBA00023002"/>
    </source>
</evidence>
<keyword evidence="16" id="KW-1185">Reference proteome</keyword>
<dbReference type="PIRSF" id="PIRSF000243">
    <property type="entry name" value="Cyt_c552"/>
    <property type="match status" value="1"/>
</dbReference>
<sequence>MKTISDKIKEKPWLGWALFLGTAGVVFLLGMLASSIIERRAEAVFAYTPMVEYPQNEPRNEVWGQNFPREYNTYLKTSDTTFKSKFNGSGKTDMLEAYPELVVLWAGYPFSKEYNQPRGHFYAITDVRNILRTGAPKDDHDGPMPGTCWTCKSPDVPRMMAEIGPTEFYKMKWGALGPQIVNPIGCGDCHDAKNMNLIITRPALIEAFARQGKDITKATHQEMRSLVCAQCHVEYYFKGEGKYLTFPWDKGTSMESMEAYYDSTKFSDWTHSLSRTPMIKAQHPDYELYLTGVHHDRGVSCADCHMPYVNEGGVKFTSHHATSPLQNVANTCQVCHREETQKLVANVYERQAKVAENRVTLEKILARTHFEAKTAWDKGATEKEMAPVLQLIRAAQWRWDFVAASHGGSFHAPLETARIIGHGIEKAQDARIALARVLAVHGVLIEPTMPDISTKAKAQEVIGLDMKSLRKEKQGFLKEVVPGWVQKAKERESTYTVKNM</sequence>
<keyword evidence="6 13" id="KW-0732">Signal</keyword>
<feature type="binding site" evidence="13">
    <location>
        <position position="280"/>
    </location>
    <ligand>
        <name>Ca(2+)</name>
        <dbReference type="ChEBI" id="CHEBI:29108"/>
    </ligand>
</feature>
<keyword evidence="10 13" id="KW-0560">Oxidoreductase</keyword>
<comment type="similarity">
    <text evidence="2 13">Belongs to the cytochrome c-552 family.</text>
</comment>
<dbReference type="SUPFAM" id="SSF48695">
    <property type="entry name" value="Multiheme cytochromes"/>
    <property type="match status" value="1"/>
</dbReference>
<dbReference type="GO" id="GO:0019645">
    <property type="term" value="P:anaerobic electron transport chain"/>
    <property type="evidence" value="ECO:0007669"/>
    <property type="project" value="TreeGrafter"/>
</dbReference>
<feature type="binding site" evidence="13">
    <location>
        <position position="234"/>
    </location>
    <ligand>
        <name>Ca(2+)</name>
        <dbReference type="ChEBI" id="CHEBI:29108"/>
    </ligand>
</feature>
<comment type="subcellular location">
    <subcellularLocation>
        <location evidence="1">Cell envelope</location>
    </subcellularLocation>
    <subcellularLocation>
        <location evidence="13">Periplasm</location>
    </subcellularLocation>
</comment>
<feature type="binding site" description="covalent" evidence="13">
    <location>
        <position position="304"/>
    </location>
    <ligand>
        <name>heme c</name>
        <dbReference type="ChEBI" id="CHEBI:61717"/>
        <label>4</label>
    </ligand>
</feature>
<feature type="binding site" description="covalent" evidence="13">
    <location>
        <position position="148"/>
    </location>
    <ligand>
        <name>heme c</name>
        <dbReference type="ChEBI" id="CHEBI:61717"/>
        <label>1</label>
    </ligand>
</feature>
<proteinExistence type="inferred from homology"/>
<feature type="binding site" description="covalent" evidence="13">
    <location>
        <position position="151"/>
    </location>
    <ligand>
        <name>heme c</name>
        <dbReference type="ChEBI" id="CHEBI:61717"/>
        <label>1</label>
    </ligand>
</feature>
<evidence type="ECO:0000256" key="5">
    <source>
        <dbReference type="ARBA" id="ARBA00022723"/>
    </source>
</evidence>
<feature type="binding site" description="axial binding residue" evidence="13">
    <location>
        <position position="294"/>
    </location>
    <ligand>
        <name>heme c</name>
        <dbReference type="ChEBI" id="CHEBI:61717"/>
        <label>5</label>
    </ligand>
    <ligandPart>
        <name>Fe</name>
        <dbReference type="ChEBI" id="CHEBI:18248"/>
    </ligandPart>
</feature>
<dbReference type="InterPro" id="IPR017570">
    <property type="entry name" value="Cyt_c_NO2Rdtase_formate-dep"/>
</dbReference>
<dbReference type="InterPro" id="IPR003321">
    <property type="entry name" value="Cyt_c552"/>
</dbReference>
<feature type="binding site" description="covalent" evidence="13">
    <location>
        <position position="228"/>
    </location>
    <ligand>
        <name>heme c</name>
        <dbReference type="ChEBI" id="CHEBI:61717"/>
        <label>3</label>
    </ligand>
</feature>
<feature type="binding site" description="axial binding residue" evidence="13">
    <location>
        <position position="190"/>
    </location>
    <ligand>
        <name>heme c</name>
        <dbReference type="ChEBI" id="CHEBI:61717"/>
        <label>2</label>
    </ligand>
    <ligandPart>
        <name>Fe</name>
        <dbReference type="ChEBI" id="CHEBI:18248"/>
    </ligandPart>
</feature>
<dbReference type="GO" id="GO:0005509">
    <property type="term" value="F:calcium ion binding"/>
    <property type="evidence" value="ECO:0007669"/>
    <property type="project" value="UniProtKB-UniRule"/>
</dbReference>
<comment type="pathway">
    <text evidence="13">Nitrogen metabolism; nitrate reduction (assimilation).</text>
</comment>
<feature type="binding site" evidence="13">
    <location>
        <position position="235"/>
    </location>
    <ligand>
        <name>Ca(2+)</name>
        <dbReference type="ChEBI" id="CHEBI:29108"/>
    </ligand>
</feature>
<dbReference type="GO" id="GO:0042128">
    <property type="term" value="P:nitrate assimilation"/>
    <property type="evidence" value="ECO:0007669"/>
    <property type="project" value="UniProtKB-UniRule"/>
</dbReference>
<evidence type="ECO:0000256" key="12">
    <source>
        <dbReference type="ARBA" id="ARBA00049131"/>
    </source>
</evidence>
<dbReference type="OrthoDB" id="9780421at2"/>
<feature type="binding site" evidence="13">
    <location>
        <position position="282"/>
    </location>
    <ligand>
        <name>Ca(2+)</name>
        <dbReference type="ChEBI" id="CHEBI:29108"/>
    </ligand>
</feature>
<keyword evidence="3 13" id="KW-0813">Transport</keyword>
<evidence type="ECO:0000313" key="15">
    <source>
        <dbReference type="EMBL" id="SDB82532.1"/>
    </source>
</evidence>
<feature type="transmembrane region" description="Helical" evidence="14">
    <location>
        <begin position="12"/>
        <end position="33"/>
    </location>
</feature>
<feature type="binding site" description="axial binding residue" evidence="13">
    <location>
        <position position="305"/>
    </location>
    <ligand>
        <name>heme c</name>
        <dbReference type="ChEBI" id="CHEBI:61717"/>
        <label>4</label>
    </ligand>
    <ligandPart>
        <name>Fe</name>
        <dbReference type="ChEBI" id="CHEBI:18248"/>
    </ligandPart>
</feature>
<dbReference type="PANTHER" id="PTHR30633">
    <property type="entry name" value="CYTOCHROME C-552 RESPIRATORY NITRITE REDUCTASE"/>
    <property type="match status" value="1"/>
</dbReference>
<feature type="binding site" evidence="13">
    <location>
        <position position="235"/>
    </location>
    <ligand>
        <name>substrate</name>
    </ligand>
</feature>
<dbReference type="STRING" id="1640674.SAMN05216323_10023"/>
<evidence type="ECO:0000256" key="9">
    <source>
        <dbReference type="ARBA" id="ARBA00022982"/>
    </source>
</evidence>
<keyword evidence="14" id="KW-1133">Transmembrane helix</keyword>
<keyword evidence="7 13" id="KW-0574">Periplasm</keyword>
<keyword evidence="8 13" id="KW-0106">Calcium</keyword>
<gene>
    <name evidence="13" type="primary">nrfA</name>
    <name evidence="15" type="ORF">SAMN05216323_10023</name>
</gene>
<evidence type="ECO:0000256" key="6">
    <source>
        <dbReference type="ARBA" id="ARBA00022729"/>
    </source>
</evidence>
<keyword evidence="11 13" id="KW-0408">Iron</keyword>
<evidence type="ECO:0000256" key="4">
    <source>
        <dbReference type="ARBA" id="ARBA00022617"/>
    </source>
</evidence>
<dbReference type="Proteomes" id="UP000199452">
    <property type="component" value="Unassembled WGS sequence"/>
</dbReference>
<feature type="binding site" description="axial binding residue" evidence="13">
    <location>
        <position position="411"/>
    </location>
    <ligand>
        <name>heme c</name>
        <dbReference type="ChEBI" id="CHEBI:61717"/>
        <label>4</label>
    </ligand>
    <ligandPart>
        <name>Fe</name>
        <dbReference type="ChEBI" id="CHEBI:18248"/>
    </ligandPart>
</feature>
<dbReference type="EC" id="1.7.2.2" evidence="13"/>
<feature type="binding site" description="covalent" evidence="13">
    <location>
        <position position="335"/>
    </location>
    <ligand>
        <name>heme c</name>
        <dbReference type="ChEBI" id="CHEBI:61717"/>
        <label>5</label>
    </ligand>
</feature>
<feature type="binding site" description="covalent" evidence="13">
    <location>
        <position position="332"/>
    </location>
    <ligand>
        <name>heme c</name>
        <dbReference type="ChEBI" id="CHEBI:61717"/>
        <label>5</label>
    </ligand>
</feature>
<comment type="catalytic activity">
    <reaction evidence="12 13">
        <text>6 Fe(III)-[cytochrome c] + NH4(+) + 2 H2O = 6 Fe(II)-[cytochrome c] + nitrite + 8 H(+)</text>
        <dbReference type="Rhea" id="RHEA:13089"/>
        <dbReference type="Rhea" id="RHEA-COMP:10350"/>
        <dbReference type="Rhea" id="RHEA-COMP:14399"/>
        <dbReference type="ChEBI" id="CHEBI:15377"/>
        <dbReference type="ChEBI" id="CHEBI:15378"/>
        <dbReference type="ChEBI" id="CHEBI:16301"/>
        <dbReference type="ChEBI" id="CHEBI:28938"/>
        <dbReference type="ChEBI" id="CHEBI:29033"/>
        <dbReference type="ChEBI" id="CHEBI:29034"/>
        <dbReference type="EC" id="1.7.2.2"/>
    </reaction>
</comment>
<name>A0A1G6GKH3_9BACT</name>